<feature type="domain" description="C2H2-type" evidence="1">
    <location>
        <begin position="294"/>
        <end position="315"/>
    </location>
</feature>
<dbReference type="InterPro" id="IPR013087">
    <property type="entry name" value="Znf_C2H2_type"/>
</dbReference>
<reference evidence="2 3" key="1">
    <citation type="submission" date="2024-11" db="EMBL/GenBank/DDBJ databases">
        <title>Adaptive evolution of stress response genes in parasites aligns with host niche diversity.</title>
        <authorList>
            <person name="Hahn C."/>
            <person name="Resl P."/>
        </authorList>
    </citation>
    <scope>NUCLEOTIDE SEQUENCE [LARGE SCALE GENOMIC DNA]</scope>
    <source>
        <strain evidence="2">EGGRZ-B1_66</strain>
        <tissue evidence="2">Body</tissue>
    </source>
</reference>
<sequence length="332" mass="38057">MAEVEKLEKFDTFSGKKCRFEMELLLRRQPQSQDTINICPICHEATGNFRDFVSHMAEHQRSAKVESAPAPAPFRHKKLTATTTTKPEDKQYVYKCALCVHNYNKIRAHKDKKVDLPELDDFSDFTQAKVSSNKAQSVHQGQLYKCEACNKDWQTVDEYLEHANQWHIDQEIKLESAVPKEEANVVVEEKECPTSSSLLQFLTLYLANSSSSSSSLTNTLSRFSDFVQLMMLIKSNGASTTPADDQQQRELVMIKQLLSRDEDQEQDSYAYPVKRLLPPDVVAKLDDRKVAGICHYCLQEFPDEMAVLRHQMETHRLDEEHQIASKTPKLLS</sequence>
<dbReference type="Proteomes" id="UP001626550">
    <property type="component" value="Unassembled WGS sequence"/>
</dbReference>
<dbReference type="PROSITE" id="PS00028">
    <property type="entry name" value="ZINC_FINGER_C2H2_1"/>
    <property type="match status" value="2"/>
</dbReference>
<feature type="domain" description="C2H2-type" evidence="1">
    <location>
        <begin position="146"/>
        <end position="167"/>
    </location>
</feature>
<organism evidence="2 3">
    <name type="scientific">Cichlidogyrus casuarinus</name>
    <dbReference type="NCBI Taxonomy" id="1844966"/>
    <lineage>
        <taxon>Eukaryota</taxon>
        <taxon>Metazoa</taxon>
        <taxon>Spiralia</taxon>
        <taxon>Lophotrochozoa</taxon>
        <taxon>Platyhelminthes</taxon>
        <taxon>Monogenea</taxon>
        <taxon>Monopisthocotylea</taxon>
        <taxon>Dactylogyridea</taxon>
        <taxon>Ancyrocephalidae</taxon>
        <taxon>Cichlidogyrus</taxon>
    </lineage>
</organism>
<dbReference type="SMART" id="SM00355">
    <property type="entry name" value="ZnF_C2H2"/>
    <property type="match status" value="3"/>
</dbReference>
<evidence type="ECO:0000313" key="3">
    <source>
        <dbReference type="Proteomes" id="UP001626550"/>
    </source>
</evidence>
<keyword evidence="3" id="KW-1185">Reference proteome</keyword>
<accession>A0ABD2PS96</accession>
<protein>
    <recommendedName>
        <fullName evidence="1">C2H2-type domain-containing protein</fullName>
    </recommendedName>
</protein>
<proteinExistence type="predicted"/>
<comment type="caution">
    <text evidence="2">The sequence shown here is derived from an EMBL/GenBank/DDBJ whole genome shotgun (WGS) entry which is preliminary data.</text>
</comment>
<name>A0ABD2PS96_9PLAT</name>
<evidence type="ECO:0000259" key="1">
    <source>
        <dbReference type="PROSITE" id="PS00028"/>
    </source>
</evidence>
<dbReference type="EMBL" id="JBJKFK010003263">
    <property type="protein sequence ID" value="KAL3310075.1"/>
    <property type="molecule type" value="Genomic_DNA"/>
</dbReference>
<gene>
    <name evidence="2" type="ORF">Ciccas_011365</name>
</gene>
<dbReference type="AlphaFoldDB" id="A0ABD2PS96"/>
<evidence type="ECO:0000313" key="2">
    <source>
        <dbReference type="EMBL" id="KAL3310075.1"/>
    </source>
</evidence>